<evidence type="ECO:0000256" key="1">
    <source>
        <dbReference type="ARBA" id="ARBA00023125"/>
    </source>
</evidence>
<dbReference type="AlphaFoldDB" id="A0A7W8KEB4"/>
<keyword evidence="1 4" id="KW-0238">DNA-binding</keyword>
<dbReference type="GO" id="GO:0005829">
    <property type="term" value="C:cytosol"/>
    <property type="evidence" value="ECO:0007669"/>
    <property type="project" value="TreeGrafter"/>
</dbReference>
<dbReference type="InterPro" id="IPR014710">
    <property type="entry name" value="RmlC-like_jellyroll"/>
</dbReference>
<keyword evidence="7" id="KW-1185">Reference proteome</keyword>
<dbReference type="SUPFAM" id="SSF47413">
    <property type="entry name" value="lambda repressor-like DNA-binding domains"/>
    <property type="match status" value="1"/>
</dbReference>
<gene>
    <name evidence="4" type="ORF">GCM10017781_19300</name>
    <name evidence="5" type="ORF">HNQ07_002035</name>
</gene>
<dbReference type="InterPro" id="IPR001387">
    <property type="entry name" value="Cro/C1-type_HTH"/>
</dbReference>
<proteinExistence type="predicted"/>
<evidence type="ECO:0000313" key="4">
    <source>
        <dbReference type="EMBL" id="GHF43058.1"/>
    </source>
</evidence>
<dbReference type="RefSeq" id="WP_184111282.1">
    <property type="nucleotide sequence ID" value="NZ_BNAJ01000004.1"/>
</dbReference>
<dbReference type="Proteomes" id="UP000539473">
    <property type="component" value="Unassembled WGS sequence"/>
</dbReference>
<reference evidence="7" key="2">
    <citation type="journal article" date="2019" name="Int. J. Syst. Evol. Microbiol.">
        <title>The Global Catalogue of Microorganisms (GCM) 10K type strain sequencing project: providing services to taxonomists for standard genome sequencing and annotation.</title>
        <authorList>
            <consortium name="The Broad Institute Genomics Platform"/>
            <consortium name="The Broad Institute Genome Sequencing Center for Infectious Disease"/>
            <person name="Wu L."/>
            <person name="Ma J."/>
        </authorList>
    </citation>
    <scope>NUCLEOTIDE SEQUENCE [LARGE SCALE GENOMIC DNA]</scope>
    <source>
        <strain evidence="7">CGMCC 1.18437</strain>
    </source>
</reference>
<dbReference type="InterPro" id="IPR010982">
    <property type="entry name" value="Lambda_DNA-bd_dom_sf"/>
</dbReference>
<dbReference type="InterPro" id="IPR013096">
    <property type="entry name" value="Cupin_2"/>
</dbReference>
<name>A0A7W8KEB4_9DEIO</name>
<dbReference type="PANTHER" id="PTHR46797">
    <property type="entry name" value="HTH-TYPE TRANSCRIPTIONAL REGULATOR"/>
    <property type="match status" value="1"/>
</dbReference>
<sequence>MQLGSRIRARRRHLSLTLKDVSAGSGLSVPYLSQIERHQANPTVTSLASIARALGVTLTYFVPDDTPHTSVTRRGAGNVLHFQELPYRVESLAGQGGDLNLEPLLICIHPGFTSDPNSHLGEEFVHVLQGHLRLTVGSEHHELGPGDSAHHPSTTPHTWANPGDTDTLLLWVGTPRLL</sequence>
<dbReference type="InterPro" id="IPR050807">
    <property type="entry name" value="TransReg_Diox_bact_type"/>
</dbReference>
<dbReference type="EMBL" id="JACHFK010000004">
    <property type="protein sequence ID" value="MBB5376571.1"/>
    <property type="molecule type" value="Genomic_DNA"/>
</dbReference>
<accession>A0A7W8KEB4</accession>
<dbReference type="SMART" id="SM00530">
    <property type="entry name" value="HTH_XRE"/>
    <property type="match status" value="1"/>
</dbReference>
<dbReference type="GO" id="GO:0003677">
    <property type="term" value="F:DNA binding"/>
    <property type="evidence" value="ECO:0007669"/>
    <property type="project" value="UniProtKB-KW"/>
</dbReference>
<organism evidence="5 6">
    <name type="scientific">Deinococcus metalli</name>
    <dbReference type="NCBI Taxonomy" id="1141878"/>
    <lineage>
        <taxon>Bacteria</taxon>
        <taxon>Thermotogati</taxon>
        <taxon>Deinococcota</taxon>
        <taxon>Deinococci</taxon>
        <taxon>Deinococcales</taxon>
        <taxon>Deinococcaceae</taxon>
        <taxon>Deinococcus</taxon>
    </lineage>
</organism>
<dbReference type="PANTHER" id="PTHR46797:SF1">
    <property type="entry name" value="METHYLPHOSPHONATE SYNTHASE"/>
    <property type="match status" value="1"/>
</dbReference>
<dbReference type="CDD" id="cd02209">
    <property type="entry name" value="cupin_XRE_C"/>
    <property type="match status" value="1"/>
</dbReference>
<dbReference type="Pfam" id="PF07883">
    <property type="entry name" value="Cupin_2"/>
    <property type="match status" value="1"/>
</dbReference>
<dbReference type="EMBL" id="BNAJ01000004">
    <property type="protein sequence ID" value="GHF43058.1"/>
    <property type="molecule type" value="Genomic_DNA"/>
</dbReference>
<reference evidence="5 6" key="3">
    <citation type="submission" date="2020-08" db="EMBL/GenBank/DDBJ databases">
        <title>Genomic Encyclopedia of Type Strains, Phase IV (KMG-IV): sequencing the most valuable type-strain genomes for metagenomic binning, comparative biology and taxonomic classification.</title>
        <authorList>
            <person name="Goeker M."/>
        </authorList>
    </citation>
    <scope>NUCLEOTIDE SEQUENCE [LARGE SCALE GENOMIC DNA]</scope>
    <source>
        <strain evidence="5 6">DSM 27521</strain>
    </source>
</reference>
<evidence type="ECO:0000256" key="2">
    <source>
        <dbReference type="SAM" id="MobiDB-lite"/>
    </source>
</evidence>
<dbReference type="Proteomes" id="UP000619376">
    <property type="component" value="Unassembled WGS sequence"/>
</dbReference>
<dbReference type="CDD" id="cd00093">
    <property type="entry name" value="HTH_XRE"/>
    <property type="match status" value="1"/>
</dbReference>
<evidence type="ECO:0000259" key="3">
    <source>
        <dbReference type="PROSITE" id="PS50943"/>
    </source>
</evidence>
<feature type="domain" description="HTH cro/C1-type" evidence="3">
    <location>
        <begin position="7"/>
        <end position="61"/>
    </location>
</feature>
<dbReference type="SUPFAM" id="SSF51182">
    <property type="entry name" value="RmlC-like cupins"/>
    <property type="match status" value="1"/>
</dbReference>
<evidence type="ECO:0000313" key="5">
    <source>
        <dbReference type="EMBL" id="MBB5376571.1"/>
    </source>
</evidence>
<reference evidence="4" key="1">
    <citation type="journal article" date="2014" name="Int. J. Syst. Evol. Microbiol.">
        <title>Complete genome of a new Firmicutes species belonging to the dominant human colonic microbiota ('Ruminococcus bicirculans') reveals two chromosomes and a selective capacity to utilize plant glucans.</title>
        <authorList>
            <consortium name="NISC Comparative Sequencing Program"/>
            <person name="Wegmann U."/>
            <person name="Louis P."/>
            <person name="Goesmann A."/>
            <person name="Henrissat B."/>
            <person name="Duncan S.H."/>
            <person name="Flint H.J."/>
        </authorList>
    </citation>
    <scope>NUCLEOTIDE SEQUENCE</scope>
    <source>
        <strain evidence="4">CGMCC 1.18437</strain>
    </source>
</reference>
<dbReference type="InterPro" id="IPR011051">
    <property type="entry name" value="RmlC_Cupin_sf"/>
</dbReference>
<dbReference type="Pfam" id="PF01381">
    <property type="entry name" value="HTH_3"/>
    <property type="match status" value="1"/>
</dbReference>
<dbReference type="Gene3D" id="2.60.120.10">
    <property type="entry name" value="Jelly Rolls"/>
    <property type="match status" value="1"/>
</dbReference>
<feature type="region of interest" description="Disordered" evidence="2">
    <location>
        <begin position="138"/>
        <end position="162"/>
    </location>
</feature>
<dbReference type="Gene3D" id="1.10.260.40">
    <property type="entry name" value="lambda repressor-like DNA-binding domains"/>
    <property type="match status" value="1"/>
</dbReference>
<dbReference type="GO" id="GO:0003700">
    <property type="term" value="F:DNA-binding transcription factor activity"/>
    <property type="evidence" value="ECO:0007669"/>
    <property type="project" value="TreeGrafter"/>
</dbReference>
<reference evidence="4" key="4">
    <citation type="submission" date="2024-05" db="EMBL/GenBank/DDBJ databases">
        <authorList>
            <person name="Sun Q."/>
            <person name="Zhou Y."/>
        </authorList>
    </citation>
    <scope>NUCLEOTIDE SEQUENCE</scope>
    <source>
        <strain evidence="4">CGMCC 1.18437</strain>
    </source>
</reference>
<comment type="caution">
    <text evidence="5">The sequence shown here is derived from an EMBL/GenBank/DDBJ whole genome shotgun (WGS) entry which is preliminary data.</text>
</comment>
<protein>
    <submittedName>
        <fullName evidence="4">DNA-binding protein</fullName>
    </submittedName>
    <submittedName>
        <fullName evidence="5">Transcriptional regulator with XRE-family HTH domain</fullName>
    </submittedName>
</protein>
<evidence type="ECO:0000313" key="6">
    <source>
        <dbReference type="Proteomes" id="UP000539473"/>
    </source>
</evidence>
<dbReference type="PROSITE" id="PS50943">
    <property type="entry name" value="HTH_CROC1"/>
    <property type="match status" value="1"/>
</dbReference>
<evidence type="ECO:0000313" key="7">
    <source>
        <dbReference type="Proteomes" id="UP000619376"/>
    </source>
</evidence>
<feature type="compositionally biased region" description="Basic and acidic residues" evidence="2">
    <location>
        <begin position="138"/>
        <end position="150"/>
    </location>
</feature>